<evidence type="ECO:0000256" key="1">
    <source>
        <dbReference type="ARBA" id="ARBA00023098"/>
    </source>
</evidence>
<comment type="caution">
    <text evidence="2">Lacks conserved residue(s) required for the propagation of feature annotation.</text>
</comment>
<organism evidence="6">
    <name type="scientific">Grammatophora oceanica</name>
    <dbReference type="NCBI Taxonomy" id="210454"/>
    <lineage>
        <taxon>Eukaryota</taxon>
        <taxon>Sar</taxon>
        <taxon>Stramenopiles</taxon>
        <taxon>Ochrophyta</taxon>
        <taxon>Bacillariophyta</taxon>
        <taxon>Fragilariophyceae</taxon>
        <taxon>Fragilariophycidae</taxon>
        <taxon>Rhabdonematales</taxon>
        <taxon>Grammatophoraceae</taxon>
        <taxon>Grammatophora</taxon>
    </lineage>
</organism>
<feature type="active site" description="Proton acceptor" evidence="2">
    <location>
        <position position="300"/>
    </location>
</feature>
<dbReference type="Gene3D" id="3.40.1090.10">
    <property type="entry name" value="Cytosolic phospholipase A2 catalytic domain"/>
    <property type="match status" value="2"/>
</dbReference>
<dbReference type="InterPro" id="IPR002641">
    <property type="entry name" value="PNPLA_dom"/>
</dbReference>
<keyword evidence="2" id="KW-0378">Hydrolase</keyword>
<feature type="transmembrane region" description="Helical" evidence="3">
    <location>
        <begin position="41"/>
        <end position="59"/>
    </location>
</feature>
<feature type="transmembrane region" description="Helical" evidence="3">
    <location>
        <begin position="167"/>
        <end position="190"/>
    </location>
</feature>
<dbReference type="InterPro" id="IPR016035">
    <property type="entry name" value="Acyl_Trfase/lysoPLipase"/>
</dbReference>
<feature type="transmembrane region" description="Helical" evidence="3">
    <location>
        <begin position="126"/>
        <end position="147"/>
    </location>
</feature>
<dbReference type="EMBL" id="HBGK01045668">
    <property type="protein sequence ID" value="CAD9305388.1"/>
    <property type="molecule type" value="Transcribed_RNA"/>
</dbReference>
<keyword evidence="3" id="KW-0812">Transmembrane</keyword>
<feature type="domain" description="PNPLA" evidence="4">
    <location>
        <begin position="128"/>
        <end position="313"/>
    </location>
</feature>
<accession>A0A6U5P8Y6</accession>
<dbReference type="GO" id="GO:0016787">
    <property type="term" value="F:hydrolase activity"/>
    <property type="evidence" value="ECO:0007669"/>
    <property type="project" value="UniProtKB-UniRule"/>
</dbReference>
<dbReference type="AlphaFoldDB" id="A0A6U5P8Y6"/>
<evidence type="ECO:0000256" key="3">
    <source>
        <dbReference type="SAM" id="Phobius"/>
    </source>
</evidence>
<name>A0A6U5P8Y6_9STRA</name>
<reference evidence="6" key="1">
    <citation type="submission" date="2021-01" db="EMBL/GenBank/DDBJ databases">
        <authorList>
            <person name="Corre E."/>
            <person name="Pelletier E."/>
            <person name="Niang G."/>
            <person name="Scheremetjew M."/>
            <person name="Finn R."/>
            <person name="Kale V."/>
            <person name="Holt S."/>
            <person name="Cochrane G."/>
            <person name="Meng A."/>
            <person name="Brown T."/>
            <person name="Cohen L."/>
        </authorList>
    </citation>
    <scope>NUCLEOTIDE SEQUENCE</scope>
    <source>
        <strain evidence="6">CCMP 410</strain>
    </source>
</reference>
<dbReference type="PROSITE" id="PS51635">
    <property type="entry name" value="PNPLA"/>
    <property type="match status" value="1"/>
</dbReference>
<feature type="active site" description="Nucleophile" evidence="2">
    <location>
        <position position="174"/>
    </location>
</feature>
<dbReference type="SUPFAM" id="SSF52151">
    <property type="entry name" value="FabD/lysophospholipase-like"/>
    <property type="match status" value="1"/>
</dbReference>
<evidence type="ECO:0000259" key="4">
    <source>
        <dbReference type="PROSITE" id="PS51635"/>
    </source>
</evidence>
<feature type="short sequence motif" description="DGA/G" evidence="2">
    <location>
        <begin position="300"/>
        <end position="302"/>
    </location>
</feature>
<dbReference type="Pfam" id="PF01734">
    <property type="entry name" value="Patatin"/>
    <property type="match status" value="1"/>
</dbReference>
<gene>
    <name evidence="5" type="ORF">GOCE00092_LOCUS24020</name>
    <name evidence="6" type="ORF">GOCE00092_LOCUS24021</name>
</gene>
<dbReference type="GO" id="GO:0016042">
    <property type="term" value="P:lipid catabolic process"/>
    <property type="evidence" value="ECO:0007669"/>
    <property type="project" value="UniProtKB-UniRule"/>
</dbReference>
<evidence type="ECO:0000256" key="2">
    <source>
        <dbReference type="PROSITE-ProRule" id="PRU01161"/>
    </source>
</evidence>
<feature type="short sequence motif" description="GXSXG" evidence="2">
    <location>
        <begin position="172"/>
        <end position="176"/>
    </location>
</feature>
<evidence type="ECO:0000313" key="6">
    <source>
        <dbReference type="EMBL" id="CAD9305388.1"/>
    </source>
</evidence>
<protein>
    <recommendedName>
        <fullName evidence="4">PNPLA domain-containing protein</fullName>
    </recommendedName>
</protein>
<keyword evidence="2" id="KW-0442">Lipid degradation</keyword>
<keyword evidence="3" id="KW-0472">Membrane</keyword>
<keyword evidence="1 2" id="KW-0443">Lipid metabolism</keyword>
<dbReference type="EMBL" id="HBGK01045667">
    <property type="protein sequence ID" value="CAD9305387.1"/>
    <property type="molecule type" value="Transcribed_RNA"/>
</dbReference>
<keyword evidence="3" id="KW-1133">Transmembrane helix</keyword>
<sequence>MNPLAVAQHWVTLPSPASPDDMPPSPATSVVSSKPYTFWKPIVWVLIIPLAFLVSVLLAKSTQSFLSGRSTLLLDWKVHQVSPIKLFFGRRSRQQSQQYPHIIEPSPGQPRSNLTLRDFLLHQDGVYLAMAPSFFGFYGYFGALSAIDDALSSDTTSDVSFLQSNQIKAVAGGSAGAMAAVLIATGVAPAKAAAFSATMTLDKFADPPGICAAFRGNKFEDLMSTFMKQEQPDSSLLLEDGILPVAVSGFDIRTLRTRILSKGDMAQAARASATFPLLFQPAVWENDDGDESSTTSWLIDGGVEDELGLMGLAAFDAEHPKRILNVLVGGFGSAGPPGPSQMPDGVVASSVLSVSIESTPQCGPHAMSNGPLATEAARMAMLASLDVPLYLGSEPGHYELFIDTTDFIPPTD</sequence>
<evidence type="ECO:0000313" key="5">
    <source>
        <dbReference type="EMBL" id="CAD9305387.1"/>
    </source>
</evidence>
<proteinExistence type="predicted"/>